<feature type="transmembrane region" description="Helical" evidence="9">
    <location>
        <begin position="312"/>
        <end position="332"/>
    </location>
</feature>
<protein>
    <submittedName>
        <fullName evidence="10">Uncharacterized protein</fullName>
    </submittedName>
</protein>
<organism evidence="10 11">
    <name type="scientific">Mortierella isabellina</name>
    <name type="common">Filamentous fungus</name>
    <name type="synonym">Umbelopsis isabellina</name>
    <dbReference type="NCBI Taxonomy" id="91625"/>
    <lineage>
        <taxon>Eukaryota</taxon>
        <taxon>Fungi</taxon>
        <taxon>Fungi incertae sedis</taxon>
        <taxon>Mucoromycota</taxon>
        <taxon>Mucoromycotina</taxon>
        <taxon>Umbelopsidomycetes</taxon>
        <taxon>Umbelopsidales</taxon>
        <taxon>Umbelopsidaceae</taxon>
        <taxon>Umbelopsis</taxon>
    </lineage>
</organism>
<feature type="transmembrane region" description="Helical" evidence="9">
    <location>
        <begin position="107"/>
        <end position="132"/>
    </location>
</feature>
<evidence type="ECO:0000256" key="9">
    <source>
        <dbReference type="SAM" id="Phobius"/>
    </source>
</evidence>
<evidence type="ECO:0000256" key="8">
    <source>
        <dbReference type="SAM" id="MobiDB-lite"/>
    </source>
</evidence>
<feature type="compositionally biased region" description="Polar residues" evidence="8">
    <location>
        <begin position="1"/>
        <end position="14"/>
    </location>
</feature>
<dbReference type="OrthoDB" id="529367at2759"/>
<feature type="transmembrane region" description="Helical" evidence="9">
    <location>
        <begin position="239"/>
        <end position="261"/>
    </location>
</feature>
<feature type="binding site" evidence="6">
    <location>
        <position position="164"/>
    </location>
    <ligand>
        <name>Zn(2+)</name>
        <dbReference type="ChEBI" id="CHEBI:29105"/>
    </ligand>
</feature>
<dbReference type="GO" id="GO:0046872">
    <property type="term" value="F:metal ion binding"/>
    <property type="evidence" value="ECO:0007669"/>
    <property type="project" value="UniProtKB-KW"/>
</dbReference>
<name>A0A8H7U970_MORIS</name>
<dbReference type="GO" id="GO:0016020">
    <property type="term" value="C:membrane"/>
    <property type="evidence" value="ECO:0007669"/>
    <property type="project" value="UniProtKB-SubCell"/>
</dbReference>
<feature type="transmembrane region" description="Helical" evidence="9">
    <location>
        <begin position="273"/>
        <end position="292"/>
    </location>
</feature>
<evidence type="ECO:0000256" key="5">
    <source>
        <dbReference type="ARBA" id="ARBA00023136"/>
    </source>
</evidence>
<dbReference type="Proteomes" id="UP000654370">
    <property type="component" value="Unassembled WGS sequence"/>
</dbReference>
<evidence type="ECO:0000256" key="3">
    <source>
        <dbReference type="ARBA" id="ARBA00022692"/>
    </source>
</evidence>
<keyword evidence="7" id="KW-0175">Coiled coil</keyword>
<feature type="transmembrane region" description="Helical" evidence="9">
    <location>
        <begin position="180"/>
        <end position="202"/>
    </location>
</feature>
<dbReference type="InterPro" id="IPR004254">
    <property type="entry name" value="AdipoR/HlyIII-related"/>
</dbReference>
<feature type="binding site" evidence="6">
    <location>
        <position position="314"/>
    </location>
    <ligand>
        <name>Zn(2+)</name>
        <dbReference type="ChEBI" id="CHEBI:29105"/>
    </ligand>
</feature>
<evidence type="ECO:0000256" key="6">
    <source>
        <dbReference type="PIRSR" id="PIRSR604254-1"/>
    </source>
</evidence>
<feature type="binding site" evidence="6">
    <location>
        <position position="310"/>
    </location>
    <ligand>
        <name>Zn(2+)</name>
        <dbReference type="ChEBI" id="CHEBI:29105"/>
    </ligand>
</feature>
<feature type="transmembrane region" description="Helical" evidence="9">
    <location>
        <begin position="208"/>
        <end position="227"/>
    </location>
</feature>
<evidence type="ECO:0000256" key="7">
    <source>
        <dbReference type="SAM" id="Coils"/>
    </source>
</evidence>
<comment type="subcellular location">
    <subcellularLocation>
        <location evidence="1">Membrane</location>
        <topology evidence="1">Multi-pass membrane protein</topology>
    </subcellularLocation>
</comment>
<keyword evidence="11" id="KW-1185">Reference proteome</keyword>
<keyword evidence="4 9" id="KW-1133">Transmembrane helix</keyword>
<accession>A0A8H7U970</accession>
<dbReference type="EMBL" id="JAEPQZ010000013">
    <property type="protein sequence ID" value="KAG2174320.1"/>
    <property type="molecule type" value="Genomic_DNA"/>
</dbReference>
<feature type="coiled-coil region" evidence="7">
    <location>
        <begin position="30"/>
        <end position="57"/>
    </location>
</feature>
<keyword evidence="6" id="KW-0862">Zinc</keyword>
<gene>
    <name evidence="10" type="ORF">INT43_004343</name>
</gene>
<feature type="region of interest" description="Disordered" evidence="8">
    <location>
        <begin position="1"/>
        <end position="26"/>
    </location>
</feature>
<dbReference type="GO" id="GO:0038023">
    <property type="term" value="F:signaling receptor activity"/>
    <property type="evidence" value="ECO:0007669"/>
    <property type="project" value="TreeGrafter"/>
</dbReference>
<keyword evidence="5 9" id="KW-0472">Membrane</keyword>
<keyword evidence="3 9" id="KW-0812">Transmembrane</keyword>
<reference evidence="10" key="1">
    <citation type="submission" date="2020-12" db="EMBL/GenBank/DDBJ databases">
        <title>Metabolic potential, ecology and presence of endohyphal bacteria is reflected in genomic diversity of Mucoromycotina.</title>
        <authorList>
            <person name="Muszewska A."/>
            <person name="Okrasinska A."/>
            <person name="Steczkiewicz K."/>
            <person name="Drgas O."/>
            <person name="Orlowska M."/>
            <person name="Perlinska-Lenart U."/>
            <person name="Aleksandrzak-Piekarczyk T."/>
            <person name="Szatraj K."/>
            <person name="Zielenkiewicz U."/>
            <person name="Pilsyk S."/>
            <person name="Malc E."/>
            <person name="Mieczkowski P."/>
            <person name="Kruszewska J.S."/>
            <person name="Biernat P."/>
            <person name="Pawlowska J."/>
        </authorList>
    </citation>
    <scope>NUCLEOTIDE SEQUENCE</scope>
    <source>
        <strain evidence="10">WA0000067209</strain>
    </source>
</reference>
<keyword evidence="6" id="KW-0479">Metal-binding</keyword>
<evidence type="ECO:0000256" key="1">
    <source>
        <dbReference type="ARBA" id="ARBA00004141"/>
    </source>
</evidence>
<feature type="transmembrane region" description="Helical" evidence="9">
    <location>
        <begin position="144"/>
        <end position="168"/>
    </location>
</feature>
<proteinExistence type="inferred from homology"/>
<feature type="compositionally biased region" description="Low complexity" evidence="8">
    <location>
        <begin position="15"/>
        <end position="26"/>
    </location>
</feature>
<evidence type="ECO:0000256" key="4">
    <source>
        <dbReference type="ARBA" id="ARBA00022989"/>
    </source>
</evidence>
<comment type="similarity">
    <text evidence="2">Belongs to the ADIPOR family.</text>
</comment>
<sequence>MTTPDQSRSEVNTLSSFKKASSKRSSVVALDESTETIAALENDMLEVQIEIADDDDEKQRLSKRTVPFEKVPVWMQDNAFITDAYRPPLFSYRACVRSLFYQHNESVNIWSHLLGVILFLVIGILSWFVFLAPLRPVLGAGDIAVFYVFILGAMVCLAMSSSFHCFLSHSEKICMDWVRADYLGIVTLTLGSYYPTIYYGFYCHETMMIAYTATITVIGAATIAVTLLKTFRTPHYRWLRAGCFLALGFFGIIPIVHAGVIYKLPLSFQAMSLGYLIGMGASYVVGVLIYGFRIPECFWPGKFNIWFASHQLFHFCVVIAAVIHYVGVINMMQYWNTDNHYTCNA</sequence>
<dbReference type="Pfam" id="PF03006">
    <property type="entry name" value="HlyIII"/>
    <property type="match status" value="1"/>
</dbReference>
<evidence type="ECO:0000256" key="2">
    <source>
        <dbReference type="ARBA" id="ARBA00007018"/>
    </source>
</evidence>
<comment type="caution">
    <text evidence="10">The sequence shown here is derived from an EMBL/GenBank/DDBJ whole genome shotgun (WGS) entry which is preliminary data.</text>
</comment>
<dbReference type="GO" id="GO:0006882">
    <property type="term" value="P:intracellular zinc ion homeostasis"/>
    <property type="evidence" value="ECO:0007669"/>
    <property type="project" value="TreeGrafter"/>
</dbReference>
<dbReference type="PANTHER" id="PTHR20855">
    <property type="entry name" value="ADIPOR/PROGESTIN RECEPTOR-RELATED"/>
    <property type="match status" value="1"/>
</dbReference>
<dbReference type="PANTHER" id="PTHR20855:SF52">
    <property type="entry name" value="ADIPONECTIN RECEPTOR PROTEIN"/>
    <property type="match status" value="1"/>
</dbReference>
<dbReference type="AlphaFoldDB" id="A0A8H7U970"/>
<evidence type="ECO:0000313" key="10">
    <source>
        <dbReference type="EMBL" id="KAG2174320.1"/>
    </source>
</evidence>
<evidence type="ECO:0000313" key="11">
    <source>
        <dbReference type="Proteomes" id="UP000654370"/>
    </source>
</evidence>